<dbReference type="Proteomes" id="UP000694888">
    <property type="component" value="Unplaced"/>
</dbReference>
<feature type="compositionally biased region" description="Low complexity" evidence="1">
    <location>
        <begin position="240"/>
        <end position="256"/>
    </location>
</feature>
<accession>A0ABM0JP40</accession>
<feature type="region of interest" description="Disordered" evidence="1">
    <location>
        <begin position="102"/>
        <end position="195"/>
    </location>
</feature>
<evidence type="ECO:0000313" key="3">
    <source>
        <dbReference type="RefSeq" id="XP_005098224.1"/>
    </source>
</evidence>
<keyword evidence="2" id="KW-1185">Reference proteome</keyword>
<dbReference type="GeneID" id="101855188"/>
<feature type="region of interest" description="Disordered" evidence="1">
    <location>
        <begin position="303"/>
        <end position="357"/>
    </location>
</feature>
<evidence type="ECO:0000256" key="1">
    <source>
        <dbReference type="SAM" id="MobiDB-lite"/>
    </source>
</evidence>
<feature type="compositionally biased region" description="Low complexity" evidence="1">
    <location>
        <begin position="172"/>
        <end position="187"/>
    </location>
</feature>
<organism evidence="2 3">
    <name type="scientific">Aplysia californica</name>
    <name type="common">California sea hare</name>
    <dbReference type="NCBI Taxonomy" id="6500"/>
    <lineage>
        <taxon>Eukaryota</taxon>
        <taxon>Metazoa</taxon>
        <taxon>Spiralia</taxon>
        <taxon>Lophotrochozoa</taxon>
        <taxon>Mollusca</taxon>
        <taxon>Gastropoda</taxon>
        <taxon>Heterobranchia</taxon>
        <taxon>Euthyneura</taxon>
        <taxon>Tectipleura</taxon>
        <taxon>Aplysiida</taxon>
        <taxon>Aplysioidea</taxon>
        <taxon>Aplysiidae</taxon>
        <taxon>Aplysia</taxon>
    </lineage>
</organism>
<feature type="compositionally biased region" description="Basic residues" evidence="1">
    <location>
        <begin position="229"/>
        <end position="239"/>
    </location>
</feature>
<evidence type="ECO:0000313" key="2">
    <source>
        <dbReference type="Proteomes" id="UP000694888"/>
    </source>
</evidence>
<dbReference type="RefSeq" id="XP_005098224.1">
    <property type="nucleotide sequence ID" value="XM_005098167.3"/>
</dbReference>
<feature type="region of interest" description="Disordered" evidence="1">
    <location>
        <begin position="227"/>
        <end position="274"/>
    </location>
</feature>
<feature type="compositionally biased region" description="Basic and acidic residues" evidence="1">
    <location>
        <begin position="325"/>
        <end position="336"/>
    </location>
</feature>
<sequence>MPSQEAPSYSSARVQRATRINNIEAARLQQRLQYIEKAKLHQCRLANQDMRLISLSIDYIQASSGHSPEAWRPETQKGSEEIVDEADQGPLFMYGERIVSRKKRRMPRPMSAVERSSSMFMDHSSIADESVTSDRPKSSPGKPRPTTSMGFLRVNASFDSDTEAGSSEHDGPTSSRPSTSASRVTPRQDWGEDTSEMTKKILRAQERSQSGKRSVYQSAEEVMSAQASRHLRGLARKTRISSAVSTSSRPTSSISRHSVENQDFAPKRPPDMVEGLGRRATFGEILNQRRPTMNAGAWRSHLSQTSATPMSTQAHSQMLMSAKKMINDSRLERVNERVQSFISGDRNPPRRAQSARR</sequence>
<protein>
    <submittedName>
        <fullName evidence="3">Uncharacterized protein LOC101855188</fullName>
    </submittedName>
</protein>
<reference evidence="3" key="1">
    <citation type="submission" date="2025-08" db="UniProtKB">
        <authorList>
            <consortium name="RefSeq"/>
        </authorList>
    </citation>
    <scope>IDENTIFICATION</scope>
</reference>
<gene>
    <name evidence="3" type="primary">LOC101855188</name>
</gene>
<feature type="compositionally biased region" description="Basic and acidic residues" evidence="1">
    <location>
        <begin position="257"/>
        <end position="271"/>
    </location>
</feature>
<name>A0ABM0JP40_APLCA</name>
<feature type="compositionally biased region" description="Polar residues" evidence="1">
    <location>
        <begin position="303"/>
        <end position="319"/>
    </location>
</feature>
<proteinExistence type="predicted"/>